<dbReference type="OrthoDB" id="8770688at2"/>
<evidence type="ECO:0000313" key="6">
    <source>
        <dbReference type="Proteomes" id="UP000234190"/>
    </source>
</evidence>
<evidence type="ECO:0000256" key="3">
    <source>
        <dbReference type="ARBA" id="ARBA00023163"/>
    </source>
</evidence>
<keyword evidence="6" id="KW-1185">Reference proteome</keyword>
<dbReference type="Pfam" id="PF00356">
    <property type="entry name" value="LacI"/>
    <property type="match status" value="1"/>
</dbReference>
<name>A0A2N4TZN3_9BURK</name>
<keyword evidence="3" id="KW-0804">Transcription</keyword>
<evidence type="ECO:0000259" key="4">
    <source>
        <dbReference type="PROSITE" id="PS50932"/>
    </source>
</evidence>
<evidence type="ECO:0000256" key="2">
    <source>
        <dbReference type="ARBA" id="ARBA00023125"/>
    </source>
</evidence>
<protein>
    <submittedName>
        <fullName evidence="5">LacI family transcriptional regulator</fullName>
    </submittedName>
</protein>
<evidence type="ECO:0000256" key="1">
    <source>
        <dbReference type="ARBA" id="ARBA00023015"/>
    </source>
</evidence>
<dbReference type="PROSITE" id="PS00356">
    <property type="entry name" value="HTH_LACI_1"/>
    <property type="match status" value="1"/>
</dbReference>
<dbReference type="SMART" id="SM00354">
    <property type="entry name" value="HTH_LACI"/>
    <property type="match status" value="1"/>
</dbReference>
<accession>A0A2N4TZN3</accession>
<evidence type="ECO:0000313" key="5">
    <source>
        <dbReference type="EMBL" id="PLC48226.1"/>
    </source>
</evidence>
<dbReference type="Gene3D" id="3.40.50.2300">
    <property type="match status" value="2"/>
</dbReference>
<gene>
    <name evidence="5" type="ORF">CR159_19325</name>
</gene>
<feature type="domain" description="HTH lacI-type" evidence="4">
    <location>
        <begin position="2"/>
        <end position="57"/>
    </location>
</feature>
<reference evidence="5 6" key="1">
    <citation type="submission" date="2017-10" db="EMBL/GenBank/DDBJ databases">
        <title>Two draft genome sequences of Pusillimonas sp. strains isolated from a nitrate- and radionuclide-contaminated groundwater in Russia.</title>
        <authorList>
            <person name="Grouzdev D.S."/>
            <person name="Tourova T.P."/>
            <person name="Goeva M.A."/>
            <person name="Babich T.L."/>
            <person name="Sokolova D.S."/>
            <person name="Abdullin R."/>
            <person name="Poltaraus A.B."/>
            <person name="Toshchakov S.V."/>
            <person name="Nazina T.N."/>
        </authorList>
    </citation>
    <scope>NUCLEOTIDE SEQUENCE [LARGE SCALE GENOMIC DNA]</scope>
    <source>
        <strain evidence="5 6">JR1/69-3-13</strain>
    </source>
</reference>
<dbReference type="InterPro" id="IPR046335">
    <property type="entry name" value="LacI/GalR-like_sensor"/>
</dbReference>
<dbReference type="Pfam" id="PF13377">
    <property type="entry name" value="Peripla_BP_3"/>
    <property type="match status" value="1"/>
</dbReference>
<comment type="caution">
    <text evidence="5">The sequence shown here is derived from an EMBL/GenBank/DDBJ whole genome shotgun (WGS) entry which is preliminary data.</text>
</comment>
<dbReference type="EMBL" id="PDNW01000024">
    <property type="protein sequence ID" value="PLC48226.1"/>
    <property type="molecule type" value="Genomic_DNA"/>
</dbReference>
<dbReference type="InterPro" id="IPR010982">
    <property type="entry name" value="Lambda_DNA-bd_dom_sf"/>
</dbReference>
<keyword evidence="1" id="KW-0805">Transcription regulation</keyword>
<dbReference type="InterPro" id="IPR028082">
    <property type="entry name" value="Peripla_BP_I"/>
</dbReference>
<organism evidence="5 6">
    <name type="scientific">Pollutimonas subterranea</name>
    <dbReference type="NCBI Taxonomy" id="2045210"/>
    <lineage>
        <taxon>Bacteria</taxon>
        <taxon>Pseudomonadati</taxon>
        <taxon>Pseudomonadota</taxon>
        <taxon>Betaproteobacteria</taxon>
        <taxon>Burkholderiales</taxon>
        <taxon>Alcaligenaceae</taxon>
        <taxon>Pollutimonas</taxon>
    </lineage>
</organism>
<keyword evidence="2" id="KW-0238">DNA-binding</keyword>
<dbReference type="AlphaFoldDB" id="A0A2N4TZN3"/>
<dbReference type="PROSITE" id="PS50932">
    <property type="entry name" value="HTH_LACI_2"/>
    <property type="match status" value="1"/>
</dbReference>
<dbReference type="PANTHER" id="PTHR30146">
    <property type="entry name" value="LACI-RELATED TRANSCRIPTIONAL REPRESSOR"/>
    <property type="match status" value="1"/>
</dbReference>
<sequence length="359" mass="38994">MTTIQDVARLANVSVSSVSNVLNGRVDRMRKDTFIRVEEAISKLNYRPSHAARQLKTGRIPILGLLVPTAANPSFGQLAVAMENFAQERYGYRVLLCNTYRDKQLESRMLDDLIDFGVRAVVVVSSLSDERHIEAAIDRGLAVISFDLPVEPDALIRNDHVLADNRLAGRLAAQHLIEHGHKRLAFLTPRGQTMSRRHKVEGFLAAVNDAGAGVSAQVIESKTASKFGDSELGALGFESAEQILLMKNRPTGVATVNDMTAIGLMAGIRHLGLSVPDDVSIVGIDDLSISAYIWPPLTSVSMPVTEMAQKMVDRAIQHINTPGLAAKEIIFAPQLVNRQSVAIPPATSKPIQGTDIPRS</sequence>
<proteinExistence type="predicted"/>
<dbReference type="SUPFAM" id="SSF47413">
    <property type="entry name" value="lambda repressor-like DNA-binding domains"/>
    <property type="match status" value="1"/>
</dbReference>
<dbReference type="SUPFAM" id="SSF53822">
    <property type="entry name" value="Periplasmic binding protein-like I"/>
    <property type="match status" value="1"/>
</dbReference>
<dbReference type="GO" id="GO:0003700">
    <property type="term" value="F:DNA-binding transcription factor activity"/>
    <property type="evidence" value="ECO:0007669"/>
    <property type="project" value="TreeGrafter"/>
</dbReference>
<dbReference type="Proteomes" id="UP000234190">
    <property type="component" value="Unassembled WGS sequence"/>
</dbReference>
<dbReference type="GO" id="GO:0000976">
    <property type="term" value="F:transcription cis-regulatory region binding"/>
    <property type="evidence" value="ECO:0007669"/>
    <property type="project" value="TreeGrafter"/>
</dbReference>
<dbReference type="InterPro" id="IPR000843">
    <property type="entry name" value="HTH_LacI"/>
</dbReference>
<dbReference type="RefSeq" id="WP_102075591.1">
    <property type="nucleotide sequence ID" value="NZ_PDNW01000024.1"/>
</dbReference>
<dbReference type="Gene3D" id="1.10.260.40">
    <property type="entry name" value="lambda repressor-like DNA-binding domains"/>
    <property type="match status" value="1"/>
</dbReference>
<dbReference type="PANTHER" id="PTHR30146:SF147">
    <property type="entry name" value="HTH-TYPE TRANSCRIPTIONAL REGULATOR DEGA"/>
    <property type="match status" value="1"/>
</dbReference>